<evidence type="ECO:0000256" key="6">
    <source>
        <dbReference type="ARBA" id="ARBA00023236"/>
    </source>
</evidence>
<evidence type="ECO:0000313" key="10">
    <source>
        <dbReference type="EMBL" id="MCG5030044.1"/>
    </source>
</evidence>
<name>A0ABS9MN44_9BURK</name>
<accession>A0ABS9MN44</accession>
<organism evidence="10 11">
    <name type="scientific">Mesosutterella porci</name>
    <dbReference type="NCBI Taxonomy" id="2915351"/>
    <lineage>
        <taxon>Bacteria</taxon>
        <taxon>Pseudomonadati</taxon>
        <taxon>Pseudomonadota</taxon>
        <taxon>Betaproteobacteria</taxon>
        <taxon>Burkholderiales</taxon>
        <taxon>Sutterellaceae</taxon>
        <taxon>Mesosutterella</taxon>
    </lineage>
</organism>
<keyword evidence="10" id="KW-0808">Transferase</keyword>
<evidence type="ECO:0000256" key="5">
    <source>
        <dbReference type="ARBA" id="ARBA00023204"/>
    </source>
</evidence>
<keyword evidence="10" id="KW-0548">Nucleotidyltransferase</keyword>
<evidence type="ECO:0000256" key="3">
    <source>
        <dbReference type="ARBA" id="ARBA00022801"/>
    </source>
</evidence>
<dbReference type="Gene3D" id="2.10.109.10">
    <property type="entry name" value="Umud Fragment, subunit A"/>
    <property type="match status" value="1"/>
</dbReference>
<reference evidence="10 11" key="1">
    <citation type="submission" date="2022-02" db="EMBL/GenBank/DDBJ databases">
        <title>Mesosutterella porci, a novel member of the family Sutterellaceae from pig feces.</title>
        <authorList>
            <person name="Wylensek D."/>
            <person name="Clavel T."/>
        </authorList>
    </citation>
    <scope>NUCLEOTIDE SEQUENCE [LARGE SCALE GENOMIC DNA]</scope>
    <source>
        <strain evidence="11">oilRF-744-wt-GAM-9</strain>
    </source>
</reference>
<sequence length="207" mass="22776">MDEKPDNAPSPRGGSRPGAGRKKGGGQHLTESLQVSVTPEQKKVFTALGGTKWIRSVIDQRLNALPPGAARLSRSPSRLRIRLMDSPVQAGFPSPATDYVQDEIDPVSLLTEHAESTFFLRTKGESMIGAGIFPGDLLVVDRALEPRSGDVVIANVNNEFTVKRYYHRGGVLELRPENPEYPVLRPREGDEWSIVGVVTRSVHPFRK</sequence>
<dbReference type="EC" id="2.7.7.7" evidence="10"/>
<evidence type="ECO:0000259" key="9">
    <source>
        <dbReference type="Pfam" id="PF00717"/>
    </source>
</evidence>
<dbReference type="CDD" id="cd06529">
    <property type="entry name" value="S24_LexA-like"/>
    <property type="match status" value="1"/>
</dbReference>
<dbReference type="NCBIfam" id="NF007621">
    <property type="entry name" value="PRK10276.1"/>
    <property type="match status" value="1"/>
</dbReference>
<feature type="region of interest" description="Disordered" evidence="8">
    <location>
        <begin position="1"/>
        <end position="36"/>
    </location>
</feature>
<protein>
    <submittedName>
        <fullName evidence="10">Translesion error-prone DNA polymerase V autoproteolytic subunit</fullName>
        <ecNumber evidence="10">2.7.7.7</ecNumber>
    </submittedName>
</protein>
<dbReference type="InterPro" id="IPR015927">
    <property type="entry name" value="Peptidase_S24_S26A/B/C"/>
</dbReference>
<evidence type="ECO:0000256" key="1">
    <source>
        <dbReference type="ARBA" id="ARBA00007484"/>
    </source>
</evidence>
<gene>
    <name evidence="10" type="primary">umuD</name>
    <name evidence="10" type="ORF">MAF45_01060</name>
</gene>
<dbReference type="GO" id="GO:0003887">
    <property type="term" value="F:DNA-directed DNA polymerase activity"/>
    <property type="evidence" value="ECO:0007669"/>
    <property type="project" value="UniProtKB-EC"/>
</dbReference>
<keyword evidence="3 7" id="KW-0378">Hydrolase</keyword>
<dbReference type="RefSeq" id="WP_237977700.1">
    <property type="nucleotide sequence ID" value="NZ_JAKNCT010000001.1"/>
</dbReference>
<evidence type="ECO:0000256" key="4">
    <source>
        <dbReference type="ARBA" id="ARBA00022813"/>
    </source>
</evidence>
<dbReference type="EMBL" id="JAKNCT010000001">
    <property type="protein sequence ID" value="MCG5030044.1"/>
    <property type="molecule type" value="Genomic_DNA"/>
</dbReference>
<dbReference type="Pfam" id="PF00717">
    <property type="entry name" value="Peptidase_S24"/>
    <property type="match status" value="1"/>
</dbReference>
<dbReference type="PANTHER" id="PTHR33516">
    <property type="entry name" value="LEXA REPRESSOR"/>
    <property type="match status" value="1"/>
</dbReference>
<proteinExistence type="inferred from homology"/>
<evidence type="ECO:0000256" key="8">
    <source>
        <dbReference type="SAM" id="MobiDB-lite"/>
    </source>
</evidence>
<feature type="domain" description="Peptidase S24/S26A/S26B/S26C" evidence="9">
    <location>
        <begin position="86"/>
        <end position="198"/>
    </location>
</feature>
<dbReference type="SUPFAM" id="SSF51306">
    <property type="entry name" value="LexA/Signal peptidase"/>
    <property type="match status" value="1"/>
</dbReference>
<dbReference type="InterPro" id="IPR036286">
    <property type="entry name" value="LexA/Signal_pep-like_sf"/>
</dbReference>
<comment type="caution">
    <text evidence="10">The sequence shown here is derived from an EMBL/GenBank/DDBJ whole genome shotgun (WGS) entry which is preliminary data.</text>
</comment>
<dbReference type="InterPro" id="IPR039418">
    <property type="entry name" value="LexA-like"/>
</dbReference>
<keyword evidence="11" id="KW-1185">Reference proteome</keyword>
<evidence type="ECO:0000256" key="2">
    <source>
        <dbReference type="ARBA" id="ARBA00022763"/>
    </source>
</evidence>
<dbReference type="Proteomes" id="UP001297600">
    <property type="component" value="Unassembled WGS sequence"/>
</dbReference>
<dbReference type="PANTHER" id="PTHR33516:SF2">
    <property type="entry name" value="LEXA REPRESSOR-RELATED"/>
    <property type="match status" value="1"/>
</dbReference>
<evidence type="ECO:0000256" key="7">
    <source>
        <dbReference type="RuleBase" id="RU003991"/>
    </source>
</evidence>
<keyword evidence="2" id="KW-0227">DNA damage</keyword>
<comment type="similarity">
    <text evidence="1 7">Belongs to the peptidase S24 family.</text>
</comment>
<dbReference type="InterPro" id="IPR050077">
    <property type="entry name" value="LexA_repressor"/>
</dbReference>
<keyword evidence="4 7" id="KW-0068">Autocatalytic cleavage</keyword>
<dbReference type="InterPro" id="IPR006197">
    <property type="entry name" value="Peptidase_S24_LexA"/>
</dbReference>
<keyword evidence="6" id="KW-0742">SOS response</keyword>
<evidence type="ECO:0000313" key="11">
    <source>
        <dbReference type="Proteomes" id="UP001297600"/>
    </source>
</evidence>
<keyword evidence="5" id="KW-0234">DNA repair</keyword>
<dbReference type="PRINTS" id="PR00726">
    <property type="entry name" value="LEXASERPTASE"/>
</dbReference>